<dbReference type="InterPro" id="IPR036390">
    <property type="entry name" value="WH_DNA-bd_sf"/>
</dbReference>
<organism evidence="2 3">
    <name type="scientific">Oxalicibacterium faecigallinarum</name>
    <dbReference type="NCBI Taxonomy" id="573741"/>
    <lineage>
        <taxon>Bacteria</taxon>
        <taxon>Pseudomonadati</taxon>
        <taxon>Pseudomonadota</taxon>
        <taxon>Betaproteobacteria</taxon>
        <taxon>Burkholderiales</taxon>
        <taxon>Oxalobacteraceae</taxon>
        <taxon>Oxalicibacterium</taxon>
    </lineage>
</organism>
<dbReference type="SMART" id="SM00347">
    <property type="entry name" value="HTH_MARR"/>
    <property type="match status" value="1"/>
</dbReference>
<comment type="caution">
    <text evidence="2">The sequence shown here is derived from an EMBL/GenBank/DDBJ whole genome shotgun (WGS) entry which is preliminary data.</text>
</comment>
<proteinExistence type="predicted"/>
<dbReference type="InterPro" id="IPR039422">
    <property type="entry name" value="MarR/SlyA-like"/>
</dbReference>
<evidence type="ECO:0000313" key="3">
    <source>
        <dbReference type="Proteomes" id="UP000642180"/>
    </source>
</evidence>
<protein>
    <recommendedName>
        <fullName evidence="1">HTH marR-type domain-containing protein</fullName>
    </recommendedName>
</protein>
<dbReference type="Proteomes" id="UP000642180">
    <property type="component" value="Unassembled WGS sequence"/>
</dbReference>
<dbReference type="GO" id="GO:0006950">
    <property type="term" value="P:response to stress"/>
    <property type="evidence" value="ECO:0007669"/>
    <property type="project" value="TreeGrafter"/>
</dbReference>
<dbReference type="Pfam" id="PF12802">
    <property type="entry name" value="MarR_2"/>
    <property type="match status" value="1"/>
</dbReference>
<sequence>MSYAAAMFDHCLYFNTTALARALEREWTLAFKPFGLTPSQAFMLRAVLSRPGMLQSELADTLSISRSTATRTLDGLQRLGFLERKPTDRDGRESAIEPSAGAREIHDALNAASGEVTRRLKKVMSTAQFDETVSKVKKARDVLE</sequence>
<dbReference type="InterPro" id="IPR000835">
    <property type="entry name" value="HTH_MarR-typ"/>
</dbReference>
<dbReference type="SUPFAM" id="SSF46785">
    <property type="entry name" value="Winged helix' DNA-binding domain"/>
    <property type="match status" value="1"/>
</dbReference>
<dbReference type="AlphaFoldDB" id="A0A8J3F1M3"/>
<dbReference type="InterPro" id="IPR036388">
    <property type="entry name" value="WH-like_DNA-bd_sf"/>
</dbReference>
<name>A0A8J3F1M3_9BURK</name>
<keyword evidence="3" id="KW-1185">Reference proteome</keyword>
<dbReference type="GO" id="GO:0003700">
    <property type="term" value="F:DNA-binding transcription factor activity"/>
    <property type="evidence" value="ECO:0007669"/>
    <property type="project" value="InterPro"/>
</dbReference>
<dbReference type="Gene3D" id="1.10.10.10">
    <property type="entry name" value="Winged helix-like DNA-binding domain superfamily/Winged helix DNA-binding domain"/>
    <property type="match status" value="1"/>
</dbReference>
<dbReference type="PANTHER" id="PTHR33164:SF89">
    <property type="entry name" value="MARR FAMILY REGULATORY PROTEIN"/>
    <property type="match status" value="1"/>
</dbReference>
<feature type="domain" description="HTH marR-type" evidence="1">
    <location>
        <begin position="1"/>
        <end position="144"/>
    </location>
</feature>
<reference evidence="3" key="1">
    <citation type="journal article" date="2019" name="Int. J. Syst. Evol. Microbiol.">
        <title>The Global Catalogue of Microorganisms (GCM) 10K type strain sequencing project: providing services to taxonomists for standard genome sequencing and annotation.</title>
        <authorList>
            <consortium name="The Broad Institute Genomics Platform"/>
            <consortium name="The Broad Institute Genome Sequencing Center for Infectious Disease"/>
            <person name="Wu L."/>
            <person name="Ma J."/>
        </authorList>
    </citation>
    <scope>NUCLEOTIDE SEQUENCE [LARGE SCALE GENOMIC DNA]</scope>
    <source>
        <strain evidence="3">CCM 2767</strain>
    </source>
</reference>
<dbReference type="EMBL" id="BMDI01000001">
    <property type="protein sequence ID" value="GGI16771.1"/>
    <property type="molecule type" value="Genomic_DNA"/>
</dbReference>
<dbReference type="PRINTS" id="PR00598">
    <property type="entry name" value="HTHMARR"/>
</dbReference>
<evidence type="ECO:0000259" key="1">
    <source>
        <dbReference type="PROSITE" id="PS50995"/>
    </source>
</evidence>
<dbReference type="PANTHER" id="PTHR33164">
    <property type="entry name" value="TRANSCRIPTIONAL REGULATOR, MARR FAMILY"/>
    <property type="match status" value="1"/>
</dbReference>
<gene>
    <name evidence="2" type="ORF">GCM10008066_05630</name>
</gene>
<accession>A0A8J3F1M3</accession>
<evidence type="ECO:0000313" key="2">
    <source>
        <dbReference type="EMBL" id="GGI16771.1"/>
    </source>
</evidence>
<dbReference type="PROSITE" id="PS50995">
    <property type="entry name" value="HTH_MARR_2"/>
    <property type="match status" value="1"/>
</dbReference>